<dbReference type="PANTHER" id="PTHR28527">
    <property type="entry name" value="MATING-TYPE SWITCHING PROTEIN SWI2-RELATED"/>
    <property type="match status" value="1"/>
</dbReference>
<dbReference type="OrthoDB" id="27934at2759"/>
<feature type="region of interest" description="Disordered" evidence="1">
    <location>
        <begin position="163"/>
        <end position="237"/>
    </location>
</feature>
<evidence type="ECO:0000313" key="2">
    <source>
        <dbReference type="EMBL" id="KAF2119289.1"/>
    </source>
</evidence>
<dbReference type="GO" id="GO:0006310">
    <property type="term" value="P:DNA recombination"/>
    <property type="evidence" value="ECO:0007669"/>
    <property type="project" value="TreeGrafter"/>
</dbReference>
<gene>
    <name evidence="2" type="ORF">BDV96DRAFT_486572</name>
</gene>
<dbReference type="PANTHER" id="PTHR28527:SF1">
    <property type="entry name" value="SWI5-DEPENDENT RECOMBINATION DNA REPAIR PROTEIN 1"/>
    <property type="match status" value="1"/>
</dbReference>
<reference evidence="2" key="1">
    <citation type="journal article" date="2020" name="Stud. Mycol.">
        <title>101 Dothideomycetes genomes: a test case for predicting lifestyles and emergence of pathogens.</title>
        <authorList>
            <person name="Haridas S."/>
            <person name="Albert R."/>
            <person name="Binder M."/>
            <person name="Bloem J."/>
            <person name="Labutti K."/>
            <person name="Salamov A."/>
            <person name="Andreopoulos B."/>
            <person name="Baker S."/>
            <person name="Barry K."/>
            <person name="Bills G."/>
            <person name="Bluhm B."/>
            <person name="Cannon C."/>
            <person name="Castanera R."/>
            <person name="Culley D."/>
            <person name="Daum C."/>
            <person name="Ezra D."/>
            <person name="Gonzalez J."/>
            <person name="Henrissat B."/>
            <person name="Kuo A."/>
            <person name="Liang C."/>
            <person name="Lipzen A."/>
            <person name="Lutzoni F."/>
            <person name="Magnuson J."/>
            <person name="Mondo S."/>
            <person name="Nolan M."/>
            <person name="Ohm R."/>
            <person name="Pangilinan J."/>
            <person name="Park H.-J."/>
            <person name="Ramirez L."/>
            <person name="Alfaro M."/>
            <person name="Sun H."/>
            <person name="Tritt A."/>
            <person name="Yoshinaga Y."/>
            <person name="Zwiers L.-H."/>
            <person name="Turgeon B."/>
            <person name="Goodwin S."/>
            <person name="Spatafora J."/>
            <person name="Crous P."/>
            <person name="Grigoriev I."/>
        </authorList>
    </citation>
    <scope>NUCLEOTIDE SEQUENCE</scope>
    <source>
        <strain evidence="2">CBS 627.86</strain>
    </source>
</reference>
<feature type="compositionally biased region" description="Polar residues" evidence="1">
    <location>
        <begin position="37"/>
        <end position="58"/>
    </location>
</feature>
<name>A0A6A5ZIM4_9PLEO</name>
<dbReference type="EMBL" id="ML977315">
    <property type="protein sequence ID" value="KAF2119289.1"/>
    <property type="molecule type" value="Genomic_DNA"/>
</dbReference>
<evidence type="ECO:0000313" key="3">
    <source>
        <dbReference type="Proteomes" id="UP000799770"/>
    </source>
</evidence>
<proteinExistence type="predicted"/>
<dbReference type="Proteomes" id="UP000799770">
    <property type="component" value="Unassembled WGS sequence"/>
</dbReference>
<feature type="compositionally biased region" description="Acidic residues" evidence="1">
    <location>
        <begin position="224"/>
        <end position="237"/>
    </location>
</feature>
<feature type="compositionally biased region" description="Basic and acidic residues" evidence="1">
    <location>
        <begin position="164"/>
        <end position="180"/>
    </location>
</feature>
<feature type="region of interest" description="Disordered" evidence="1">
    <location>
        <begin position="1"/>
        <end position="99"/>
    </location>
</feature>
<feature type="compositionally biased region" description="Polar residues" evidence="1">
    <location>
        <begin position="67"/>
        <end position="87"/>
    </location>
</feature>
<feature type="compositionally biased region" description="Basic residues" evidence="1">
    <location>
        <begin position="1"/>
        <end position="10"/>
    </location>
</feature>
<evidence type="ECO:0008006" key="4">
    <source>
        <dbReference type="Google" id="ProtNLM"/>
    </source>
</evidence>
<evidence type="ECO:0000256" key="1">
    <source>
        <dbReference type="SAM" id="MobiDB-lite"/>
    </source>
</evidence>
<feature type="compositionally biased region" description="Basic and acidic residues" evidence="1">
    <location>
        <begin position="198"/>
        <end position="223"/>
    </location>
</feature>
<organism evidence="2 3">
    <name type="scientific">Lophiotrema nucula</name>
    <dbReference type="NCBI Taxonomy" id="690887"/>
    <lineage>
        <taxon>Eukaryota</taxon>
        <taxon>Fungi</taxon>
        <taxon>Dikarya</taxon>
        <taxon>Ascomycota</taxon>
        <taxon>Pezizomycotina</taxon>
        <taxon>Dothideomycetes</taxon>
        <taxon>Pleosporomycetidae</taxon>
        <taxon>Pleosporales</taxon>
        <taxon>Lophiotremataceae</taxon>
        <taxon>Lophiotrema</taxon>
    </lineage>
</organism>
<dbReference type="Gene3D" id="6.10.140.1020">
    <property type="match status" value="1"/>
</dbReference>
<keyword evidence="3" id="KW-1185">Reference proteome</keyword>
<dbReference type="AlphaFoldDB" id="A0A6A5ZIM4"/>
<accession>A0A6A5ZIM4</accession>
<protein>
    <recommendedName>
        <fullName evidence="4">DNA repair protein Dds20/Mei5</fullName>
    </recommendedName>
</protein>
<sequence length="264" mass="29386">MATPQAKRRRLNDAAKTLHKPFKSPFRTPLKHDSGADTGSSDPVESTPTSLVSDSSALSEAAPANDAKSSTASTPAITSKPRNSLATPSRAAAKKPSPSITREIVQLRSDIQILSQAHALVTTTEDADLEILIGRWRTASRAAAEELFAGTRDRVNRMGGVAAWRDREKQQREWRQKMDQEEMEAQQNRAGDEDDEDGQRKDTVGREEYERYETYDGVEKEAAEKEEEPGSADDDSFTMDMMLKTLNIDLKLIGYEKEAQRWEG</sequence>